<keyword evidence="4" id="KW-0175">Coiled coil</keyword>
<feature type="coiled-coil region" evidence="4">
    <location>
        <begin position="284"/>
        <end position="329"/>
    </location>
</feature>
<dbReference type="PANTHER" id="PTHR32114">
    <property type="entry name" value="ABC TRANSPORTER ABCH.3"/>
    <property type="match status" value="1"/>
</dbReference>
<protein>
    <recommendedName>
        <fullName evidence="3">Nuclease SbcCD subunit C</fullName>
    </recommendedName>
</protein>
<organism evidence="6 7">
    <name type="scientific">Streptomyces macrosporus</name>
    <dbReference type="NCBI Taxonomy" id="44032"/>
    <lineage>
        <taxon>Bacteria</taxon>
        <taxon>Bacillati</taxon>
        <taxon>Actinomycetota</taxon>
        <taxon>Actinomycetes</taxon>
        <taxon>Kitasatosporales</taxon>
        <taxon>Streptomycetaceae</taxon>
        <taxon>Streptomyces</taxon>
    </lineage>
</organism>
<dbReference type="Proteomes" id="UP001501638">
    <property type="component" value="Unassembled WGS sequence"/>
</dbReference>
<keyword evidence="6" id="KW-0067">ATP-binding</keyword>
<comment type="similarity">
    <text evidence="1">Belongs to the SMC family. SbcC subfamily.</text>
</comment>
<keyword evidence="6" id="KW-0547">Nucleotide-binding</keyword>
<evidence type="ECO:0000313" key="7">
    <source>
        <dbReference type="Proteomes" id="UP001501638"/>
    </source>
</evidence>
<evidence type="ECO:0000313" key="6">
    <source>
        <dbReference type="EMBL" id="GAA2440905.1"/>
    </source>
</evidence>
<sequence>MASSQLTPEARELLLDTLGEEGSSAAHATATRAYLRSVTVSGFRGIGDTARLDLSPAPGVTLIVGRNGSGKSSFAEAVEIALTGDNARWRDRSAVWTRNWRNLHWNGKSKVAVEMCLDGDAGTTTLRRSWDGDGVNDSRTELFRPGRAQGTVADLGWEKALALYRPFLSYAELGQIITGRPTEAYDAVARILGLEQLTDAAKRLKTAWKEHDTALKEVDTELESLRAVLGELDDSRASAALAALDGGTPHLDRIADLVSGTPEADGQEIARLRRVAEQLTGPDLAAVETAVARLREAIAVLEDVRDSDAEAAHRRAELLKRALAHAEQHSEPLDCPVCGARGRLDEEWFTRATDEVEMLRREAAMARKAREELTDATEALRFLITSAPDWLPESLTDPWREWTFCRQLVDPVELANRAEQAARVLSDACLALRDEAIKRLADQDGQWREVCARLGGWLHRKRTAEAGRDQKNRLKQAHDWLKATTDELRAERWRPFADQTQQIWNELRQQSNVSLESIRLSGAAHMRKIAMDVAVDGREASALSVMSQGELHSLALALFLPRATAEESPFNFVVIDDPVQSMDPAKVGGLAKVLHGLGRTRQVVVFTHDTRLPRAFRDQGLPVTVLKVERGDDSVVAVETETDPVRQVLKDASDLVRTPRLSDEDKRGVLPGICRTALETAFTESARRRLYADGCTEEDVEKLIRDAGPVVNLAALALFGTDTTELFKDSDYKTRVYRQLGHRCGQSVRETVSDCNRAAHEGLEPTVNPRTFVRRVKTAAEAVRAL</sequence>
<dbReference type="GO" id="GO:0005524">
    <property type="term" value="F:ATP binding"/>
    <property type="evidence" value="ECO:0007669"/>
    <property type="project" value="UniProtKB-KW"/>
</dbReference>
<comment type="caution">
    <text evidence="6">The sequence shown here is derived from an EMBL/GenBank/DDBJ whole genome shotgun (WGS) entry which is preliminary data.</text>
</comment>
<gene>
    <name evidence="6" type="ORF">GCM10010405_25370</name>
</gene>
<proteinExistence type="inferred from homology"/>
<evidence type="ECO:0000256" key="4">
    <source>
        <dbReference type="SAM" id="Coils"/>
    </source>
</evidence>
<comment type="subunit">
    <text evidence="2">Heterodimer of SbcC and SbcD.</text>
</comment>
<dbReference type="InterPro" id="IPR027417">
    <property type="entry name" value="P-loop_NTPase"/>
</dbReference>
<evidence type="ECO:0000256" key="3">
    <source>
        <dbReference type="ARBA" id="ARBA00013368"/>
    </source>
</evidence>
<evidence type="ECO:0000256" key="2">
    <source>
        <dbReference type="ARBA" id="ARBA00011322"/>
    </source>
</evidence>
<dbReference type="SUPFAM" id="SSF52540">
    <property type="entry name" value="P-loop containing nucleoside triphosphate hydrolases"/>
    <property type="match status" value="1"/>
</dbReference>
<reference evidence="6 7" key="1">
    <citation type="journal article" date="2019" name="Int. J. Syst. Evol. Microbiol.">
        <title>The Global Catalogue of Microorganisms (GCM) 10K type strain sequencing project: providing services to taxonomists for standard genome sequencing and annotation.</title>
        <authorList>
            <consortium name="The Broad Institute Genomics Platform"/>
            <consortium name="The Broad Institute Genome Sequencing Center for Infectious Disease"/>
            <person name="Wu L."/>
            <person name="Ma J."/>
        </authorList>
    </citation>
    <scope>NUCLEOTIDE SEQUENCE [LARGE SCALE GENOMIC DNA]</scope>
    <source>
        <strain evidence="6 7">JCM 6305</strain>
    </source>
</reference>
<accession>A0ABN3JXW4</accession>
<dbReference type="InterPro" id="IPR038729">
    <property type="entry name" value="Rad50/SbcC_AAA"/>
</dbReference>
<name>A0ABN3JXW4_9ACTN</name>
<evidence type="ECO:0000256" key="1">
    <source>
        <dbReference type="ARBA" id="ARBA00006930"/>
    </source>
</evidence>
<dbReference type="EMBL" id="BAAASZ010000020">
    <property type="protein sequence ID" value="GAA2440905.1"/>
    <property type="molecule type" value="Genomic_DNA"/>
</dbReference>
<dbReference type="Gene3D" id="3.40.50.300">
    <property type="entry name" value="P-loop containing nucleotide triphosphate hydrolases"/>
    <property type="match status" value="2"/>
</dbReference>
<evidence type="ECO:0000259" key="5">
    <source>
        <dbReference type="Pfam" id="PF13476"/>
    </source>
</evidence>
<dbReference type="Pfam" id="PF13476">
    <property type="entry name" value="AAA_23"/>
    <property type="match status" value="1"/>
</dbReference>
<feature type="domain" description="Rad50/SbcC-type AAA" evidence="5">
    <location>
        <begin position="37"/>
        <end position="123"/>
    </location>
</feature>
<keyword evidence="7" id="KW-1185">Reference proteome</keyword>
<dbReference type="PANTHER" id="PTHR32114:SF2">
    <property type="entry name" value="ABC TRANSPORTER ABCH.3"/>
    <property type="match status" value="1"/>
</dbReference>